<keyword evidence="1" id="KW-0812">Transmembrane</keyword>
<sequence length="88" mass="9512">MIPESTNRLFELSGTRSMQTFFPLVLLLGVTVTSGICLNLFLRKQLRAKSSFVEAGLVQSLSNLGVGSRQSCGCKAFNILDSTSIKSP</sequence>
<protein>
    <submittedName>
        <fullName evidence="2">DNA binding protein</fullName>
    </submittedName>
</protein>
<dbReference type="EMBL" id="GGEC01049990">
    <property type="protein sequence ID" value="MBX30474.1"/>
    <property type="molecule type" value="Transcribed_RNA"/>
</dbReference>
<reference evidence="2" key="1">
    <citation type="submission" date="2018-02" db="EMBL/GenBank/DDBJ databases">
        <title>Rhizophora mucronata_Transcriptome.</title>
        <authorList>
            <person name="Meera S.P."/>
            <person name="Sreeshan A."/>
            <person name="Augustine A."/>
        </authorList>
    </citation>
    <scope>NUCLEOTIDE SEQUENCE</scope>
    <source>
        <tissue evidence="2">Leaf</tissue>
    </source>
</reference>
<accession>A0A2P2MJR0</accession>
<proteinExistence type="predicted"/>
<dbReference type="EMBL" id="GGEC01049989">
    <property type="protein sequence ID" value="MBX30473.1"/>
    <property type="molecule type" value="Transcribed_RNA"/>
</dbReference>
<feature type="transmembrane region" description="Helical" evidence="1">
    <location>
        <begin position="20"/>
        <end position="42"/>
    </location>
</feature>
<organism evidence="2">
    <name type="scientific">Rhizophora mucronata</name>
    <name type="common">Asiatic mangrove</name>
    <dbReference type="NCBI Taxonomy" id="61149"/>
    <lineage>
        <taxon>Eukaryota</taxon>
        <taxon>Viridiplantae</taxon>
        <taxon>Streptophyta</taxon>
        <taxon>Embryophyta</taxon>
        <taxon>Tracheophyta</taxon>
        <taxon>Spermatophyta</taxon>
        <taxon>Magnoliopsida</taxon>
        <taxon>eudicotyledons</taxon>
        <taxon>Gunneridae</taxon>
        <taxon>Pentapetalae</taxon>
        <taxon>rosids</taxon>
        <taxon>fabids</taxon>
        <taxon>Malpighiales</taxon>
        <taxon>Rhizophoraceae</taxon>
        <taxon>Rhizophora</taxon>
    </lineage>
</organism>
<dbReference type="AlphaFoldDB" id="A0A2P2MJR0"/>
<evidence type="ECO:0000256" key="1">
    <source>
        <dbReference type="SAM" id="Phobius"/>
    </source>
</evidence>
<name>A0A2P2MJR0_RHIMU</name>
<evidence type="ECO:0000313" key="2">
    <source>
        <dbReference type="EMBL" id="MBX30473.1"/>
    </source>
</evidence>
<keyword evidence="1" id="KW-0472">Membrane</keyword>
<keyword evidence="1" id="KW-1133">Transmembrane helix</keyword>